<evidence type="ECO:0000313" key="5">
    <source>
        <dbReference type="EMBL" id="RYR09379.1"/>
    </source>
</evidence>
<dbReference type="Gene3D" id="3.30.1070.10">
    <property type="entry name" value="Cell division topological specificity factor MinE"/>
    <property type="match status" value="1"/>
</dbReference>
<comment type="similarity">
    <text evidence="1">Belongs to the MinE family.</text>
</comment>
<dbReference type="PANTHER" id="PTHR10971">
    <property type="entry name" value="MRNA EXPORT FACTOR AND BUB3"/>
    <property type="match status" value="1"/>
</dbReference>
<dbReference type="Gene3D" id="2.130.10.10">
    <property type="entry name" value="YVTN repeat-like/Quinoprotein amine dehydrogenase"/>
    <property type="match status" value="1"/>
</dbReference>
<keyword evidence="3" id="KW-0677">Repeat</keyword>
<dbReference type="Pfam" id="PF00400">
    <property type="entry name" value="WD40"/>
    <property type="match status" value="2"/>
</dbReference>
<dbReference type="AlphaFoldDB" id="A0A444Z597"/>
<dbReference type="InterPro" id="IPR019775">
    <property type="entry name" value="WD40_repeat_CS"/>
</dbReference>
<dbReference type="InterPro" id="IPR005527">
    <property type="entry name" value="MinE"/>
</dbReference>
<accession>A0A444Z597</accession>
<protein>
    <submittedName>
        <fullName evidence="5">Uncharacterized protein</fullName>
    </submittedName>
</protein>
<dbReference type="InterPro" id="IPR036322">
    <property type="entry name" value="WD40_repeat_dom_sf"/>
</dbReference>
<evidence type="ECO:0000313" key="6">
    <source>
        <dbReference type="Proteomes" id="UP000289738"/>
    </source>
</evidence>
<dbReference type="InterPro" id="IPR036707">
    <property type="entry name" value="MinE_sf"/>
</dbReference>
<dbReference type="STRING" id="3818.A0A444Z597"/>
<evidence type="ECO:0000256" key="1">
    <source>
        <dbReference type="ARBA" id="ARBA00008168"/>
    </source>
</evidence>
<dbReference type="Pfam" id="PF03776">
    <property type="entry name" value="MinE"/>
    <property type="match status" value="1"/>
</dbReference>
<dbReference type="EMBL" id="SDMP01000015">
    <property type="protein sequence ID" value="RYR09379.1"/>
    <property type="molecule type" value="Genomic_DNA"/>
</dbReference>
<evidence type="ECO:0000256" key="4">
    <source>
        <dbReference type="PROSITE-ProRule" id="PRU00221"/>
    </source>
</evidence>
<keyword evidence="6" id="KW-1185">Reference proteome</keyword>
<dbReference type="FunFam" id="3.30.1070.10:FF:000002">
    <property type="entry name" value="Cell division topological specificity factor-like, chloroplastic"/>
    <property type="match status" value="1"/>
</dbReference>
<evidence type="ECO:0000256" key="2">
    <source>
        <dbReference type="ARBA" id="ARBA00022574"/>
    </source>
</evidence>
<dbReference type="SUPFAM" id="SSF50978">
    <property type="entry name" value="WD40 repeat-like"/>
    <property type="match status" value="1"/>
</dbReference>
<keyword evidence="2 4" id="KW-0853">WD repeat</keyword>
<comment type="caution">
    <text evidence="5">The sequence shown here is derived from an EMBL/GenBank/DDBJ whole genome shotgun (WGS) entry which is preliminary data.</text>
</comment>
<dbReference type="PROSITE" id="PS50082">
    <property type="entry name" value="WD_REPEATS_2"/>
    <property type="match status" value="2"/>
</dbReference>
<feature type="repeat" description="WD" evidence="4">
    <location>
        <begin position="360"/>
        <end position="398"/>
    </location>
</feature>
<feature type="repeat" description="WD" evidence="4">
    <location>
        <begin position="494"/>
        <end position="536"/>
    </location>
</feature>
<name>A0A444Z597_ARAHY</name>
<proteinExistence type="inferred from homology"/>
<dbReference type="PROSITE" id="PS00678">
    <property type="entry name" value="WD_REPEATS_1"/>
    <property type="match status" value="1"/>
</dbReference>
<sequence>MAISGDLRVYATVPLYHSRSQPQISSFPSPKVDFSGYSNGASSISEFTPKCPSLTIVRRSNMHGFCKPVSGVLEGPKFSSKSVSREAENFLLDAVNMSFFERLNLAWKIVFPSAVSRKSSNARIAKQRLKMILFSDRCEVSDEAKRKIVNNIVRALSDFVEIESQDKVQLSVSSDTDIGTIYSVTVPVRRVKPEYQDMDEVGTITNIEFKETGDSSGSSVDVRFDFFVPDERVSEAFVEKFCASSVTIVSSQNTTSPCSHALKLKMKGDNSDSLLLKLEAPTRDAISRVRFAPHSNNLLISSWDSSLRLYDVDASLLRLEAPSEVPLLDCYFHDEAVAFSAASDGLIRRYDLDSGIIDTMGGHDDIATCIGYSSQLITGGFDKKLLLWDIRMEKAVSCLRRVAAEIDSMSVLGFSLTVGIEASVQVFDLRKFDAAVHSKEPFSGTHLRCVSSIPYAEGFAAGSVDGRVALQISDSSGSNENGYIFRCHPKSKQGKHHLTPVNDIAFSPMITGAFVTGDNEGYVTIWDAKNRKRLIELLKYPNSVASLSYNHDGQLMAVASSHTYKEAKKTGERLIFIHSVYNFDVGSTSGI</sequence>
<dbReference type="SMART" id="SM00320">
    <property type="entry name" value="WD40"/>
    <property type="match status" value="4"/>
</dbReference>
<organism evidence="5 6">
    <name type="scientific">Arachis hypogaea</name>
    <name type="common">Peanut</name>
    <dbReference type="NCBI Taxonomy" id="3818"/>
    <lineage>
        <taxon>Eukaryota</taxon>
        <taxon>Viridiplantae</taxon>
        <taxon>Streptophyta</taxon>
        <taxon>Embryophyta</taxon>
        <taxon>Tracheophyta</taxon>
        <taxon>Spermatophyta</taxon>
        <taxon>Magnoliopsida</taxon>
        <taxon>eudicotyledons</taxon>
        <taxon>Gunneridae</taxon>
        <taxon>Pentapetalae</taxon>
        <taxon>rosids</taxon>
        <taxon>fabids</taxon>
        <taxon>Fabales</taxon>
        <taxon>Fabaceae</taxon>
        <taxon>Papilionoideae</taxon>
        <taxon>50 kb inversion clade</taxon>
        <taxon>dalbergioids sensu lato</taxon>
        <taxon>Dalbergieae</taxon>
        <taxon>Pterocarpus clade</taxon>
        <taxon>Arachis</taxon>
    </lineage>
</organism>
<evidence type="ECO:0000256" key="3">
    <source>
        <dbReference type="ARBA" id="ARBA00022737"/>
    </source>
</evidence>
<gene>
    <name evidence="5" type="ORF">Ahy_B05g077678</name>
</gene>
<dbReference type="Proteomes" id="UP000289738">
    <property type="component" value="Chromosome B05"/>
</dbReference>
<dbReference type="InterPro" id="IPR015943">
    <property type="entry name" value="WD40/YVTN_repeat-like_dom_sf"/>
</dbReference>
<dbReference type="GO" id="GO:0051301">
    <property type="term" value="P:cell division"/>
    <property type="evidence" value="ECO:0007669"/>
    <property type="project" value="InterPro"/>
</dbReference>
<reference evidence="5 6" key="1">
    <citation type="submission" date="2019-01" db="EMBL/GenBank/DDBJ databases">
        <title>Sequencing of cultivated peanut Arachis hypogaea provides insights into genome evolution and oil improvement.</title>
        <authorList>
            <person name="Chen X."/>
        </authorList>
    </citation>
    <scope>NUCLEOTIDE SEQUENCE [LARGE SCALE GENOMIC DNA]</scope>
    <source>
        <strain evidence="6">cv. Fuhuasheng</strain>
        <tissue evidence="5">Leaves</tissue>
    </source>
</reference>
<dbReference type="InterPro" id="IPR001680">
    <property type="entry name" value="WD40_rpt"/>
</dbReference>